<sequence>MNCYSLQQNAFAACDVMRGSVPNTDQDPVICPKPRRVGVLSDMPIRPFRWHLSQQTGGSESKAGAELLDIILRKENHGEEYANQVAASPPYFCGSPPVRAANPLVQDARFGDEKNASILGNSSPSGLPSPSSASRKGGCARMKFGPTPAAVRVEGFDCLNRDRQNSSIPAFA</sequence>
<dbReference type="EMBL" id="JAWXYG010000001">
    <property type="protein sequence ID" value="KAK4284245.1"/>
    <property type="molecule type" value="Genomic_DNA"/>
</dbReference>
<dbReference type="PANTHER" id="PTHR33384">
    <property type="entry name" value="EXPRESSED PROTEIN"/>
    <property type="match status" value="1"/>
</dbReference>
<proteinExistence type="predicted"/>
<name>A0AAE1N7X6_9FABA</name>
<comment type="caution">
    <text evidence="2">The sequence shown here is derived from an EMBL/GenBank/DDBJ whole genome shotgun (WGS) entry which is preliminary data.</text>
</comment>
<organism evidence="2 3">
    <name type="scientific">Acacia crassicarpa</name>
    <name type="common">northern wattle</name>
    <dbReference type="NCBI Taxonomy" id="499986"/>
    <lineage>
        <taxon>Eukaryota</taxon>
        <taxon>Viridiplantae</taxon>
        <taxon>Streptophyta</taxon>
        <taxon>Embryophyta</taxon>
        <taxon>Tracheophyta</taxon>
        <taxon>Spermatophyta</taxon>
        <taxon>Magnoliopsida</taxon>
        <taxon>eudicotyledons</taxon>
        <taxon>Gunneridae</taxon>
        <taxon>Pentapetalae</taxon>
        <taxon>rosids</taxon>
        <taxon>fabids</taxon>
        <taxon>Fabales</taxon>
        <taxon>Fabaceae</taxon>
        <taxon>Caesalpinioideae</taxon>
        <taxon>mimosoid clade</taxon>
        <taxon>Acacieae</taxon>
        <taxon>Acacia</taxon>
    </lineage>
</organism>
<dbReference type="PANTHER" id="PTHR33384:SF52">
    <property type="entry name" value="DUF3741 DOMAIN-CONTAINING PROTEIN"/>
    <property type="match status" value="1"/>
</dbReference>
<dbReference type="AlphaFoldDB" id="A0AAE1N7X6"/>
<feature type="compositionally biased region" description="Low complexity" evidence="1">
    <location>
        <begin position="122"/>
        <end position="134"/>
    </location>
</feature>
<reference evidence="2" key="1">
    <citation type="submission" date="2023-10" db="EMBL/GenBank/DDBJ databases">
        <title>Chromosome-level genome of the transformable northern wattle, Acacia crassicarpa.</title>
        <authorList>
            <person name="Massaro I."/>
            <person name="Sinha N.R."/>
            <person name="Poethig S."/>
            <person name="Leichty A.R."/>
        </authorList>
    </citation>
    <scope>NUCLEOTIDE SEQUENCE</scope>
    <source>
        <strain evidence="2">Acra3RX</strain>
        <tissue evidence="2">Leaf</tissue>
    </source>
</reference>
<dbReference type="Proteomes" id="UP001293593">
    <property type="component" value="Unassembled WGS sequence"/>
</dbReference>
<evidence type="ECO:0000313" key="2">
    <source>
        <dbReference type="EMBL" id="KAK4284245.1"/>
    </source>
</evidence>
<evidence type="ECO:0000256" key="1">
    <source>
        <dbReference type="SAM" id="MobiDB-lite"/>
    </source>
</evidence>
<evidence type="ECO:0000313" key="3">
    <source>
        <dbReference type="Proteomes" id="UP001293593"/>
    </source>
</evidence>
<accession>A0AAE1N7X6</accession>
<feature type="region of interest" description="Disordered" evidence="1">
    <location>
        <begin position="115"/>
        <end position="144"/>
    </location>
</feature>
<protein>
    <submittedName>
        <fullName evidence="2">Uncharacterized protein</fullName>
    </submittedName>
</protein>
<gene>
    <name evidence="2" type="ORF">QN277_001104</name>
</gene>
<keyword evidence="3" id="KW-1185">Reference proteome</keyword>